<protein>
    <submittedName>
        <fullName evidence="4">UBA/TS-N domain-containing protein</fullName>
    </submittedName>
</protein>
<dbReference type="Pfam" id="PF14242">
    <property type="entry name" value="DUF4342"/>
    <property type="match status" value="1"/>
</dbReference>
<dbReference type="InterPro" id="IPR009060">
    <property type="entry name" value="UBA-like_sf"/>
</dbReference>
<feature type="domain" description="DUF4342" evidence="3">
    <location>
        <begin position="54"/>
        <end position="131"/>
    </location>
</feature>
<keyword evidence="2" id="KW-0472">Membrane</keyword>
<feature type="compositionally biased region" description="Basic and acidic residues" evidence="1">
    <location>
        <begin position="168"/>
        <end position="182"/>
    </location>
</feature>
<dbReference type="CDD" id="cd14360">
    <property type="entry name" value="UBA_NAC_like_bac"/>
    <property type="match status" value="1"/>
</dbReference>
<name>A0A2X3E7P6_CLOPF</name>
<dbReference type="Gene3D" id="1.10.8.10">
    <property type="entry name" value="DNA helicase RuvA subunit, C-terminal domain"/>
    <property type="match status" value="1"/>
</dbReference>
<organism evidence="4 5">
    <name type="scientific">Clostridium perfringens</name>
    <dbReference type="NCBI Taxonomy" id="1502"/>
    <lineage>
        <taxon>Bacteria</taxon>
        <taxon>Bacillati</taxon>
        <taxon>Bacillota</taxon>
        <taxon>Clostridia</taxon>
        <taxon>Eubacteriales</taxon>
        <taxon>Clostridiaceae</taxon>
        <taxon>Clostridium</taxon>
    </lineage>
</organism>
<dbReference type="AlphaFoldDB" id="A0A2X3E7P6"/>
<keyword evidence="2" id="KW-1133">Transmembrane helix</keyword>
<evidence type="ECO:0000313" key="5">
    <source>
        <dbReference type="Proteomes" id="UP000250234"/>
    </source>
</evidence>
<gene>
    <name evidence="4" type="ORF">NCTC8081_01824</name>
</gene>
<dbReference type="RefSeq" id="WP_110034831.1">
    <property type="nucleotide sequence ID" value="NZ_CATNYA010000004.1"/>
</dbReference>
<evidence type="ECO:0000256" key="2">
    <source>
        <dbReference type="SAM" id="Phobius"/>
    </source>
</evidence>
<dbReference type="EMBL" id="UAWO01000002">
    <property type="protein sequence ID" value="SQC07849.1"/>
    <property type="molecule type" value="Genomic_DNA"/>
</dbReference>
<feature type="region of interest" description="Disordered" evidence="1">
    <location>
        <begin position="168"/>
        <end position="189"/>
    </location>
</feature>
<evidence type="ECO:0000313" key="4">
    <source>
        <dbReference type="EMBL" id="SQC07849.1"/>
    </source>
</evidence>
<sequence>MSEITLEKVDQVIERTYATYAEAKEALEACDGDVVNALIYIEKKREEESKVEEKVMEEKAESFEDIKKFLKDLIDKGNVSRIRILKDEKVLTDIPVNAGIAAGAIAVIFPSILALSVVAAIATKITIEITKADGSVEIVNKIVKNAANDIKGKAFGLKEKAFSVANDMKEKRENGKTNENKTNKFHKHNKLENETSFTYTVKFDDVD</sequence>
<feature type="transmembrane region" description="Helical" evidence="2">
    <location>
        <begin position="100"/>
        <end position="122"/>
    </location>
</feature>
<dbReference type="InterPro" id="IPR025642">
    <property type="entry name" value="DUF4342"/>
</dbReference>
<accession>A0A2X3E7P6</accession>
<dbReference type="SUPFAM" id="SSF46934">
    <property type="entry name" value="UBA-like"/>
    <property type="match status" value="1"/>
</dbReference>
<keyword evidence="2" id="KW-0812">Transmembrane</keyword>
<reference evidence="4 5" key="1">
    <citation type="submission" date="2018-06" db="EMBL/GenBank/DDBJ databases">
        <authorList>
            <consortium name="Pathogen Informatics"/>
            <person name="Doyle S."/>
        </authorList>
    </citation>
    <scope>NUCLEOTIDE SEQUENCE [LARGE SCALE GENOMIC DNA]</scope>
    <source>
        <strain evidence="4 5">NCTC8081</strain>
    </source>
</reference>
<evidence type="ECO:0000256" key="1">
    <source>
        <dbReference type="SAM" id="MobiDB-lite"/>
    </source>
</evidence>
<proteinExistence type="predicted"/>
<dbReference type="Proteomes" id="UP000250234">
    <property type="component" value="Unassembled WGS sequence"/>
</dbReference>
<evidence type="ECO:0000259" key="3">
    <source>
        <dbReference type="Pfam" id="PF14242"/>
    </source>
</evidence>